<evidence type="ECO:0008006" key="3">
    <source>
        <dbReference type="Google" id="ProtNLM"/>
    </source>
</evidence>
<name>A0A6B9WPR7_9CAUD</name>
<protein>
    <recommendedName>
        <fullName evidence="3">AP2/ERF domain-containing protein</fullName>
    </recommendedName>
</protein>
<evidence type="ECO:0000313" key="1">
    <source>
        <dbReference type="EMBL" id="QHR65828.1"/>
    </source>
</evidence>
<proteinExistence type="predicted"/>
<sequence length="209" mass="24133">MGAKRVDFVGKKCGCYTVLEEIERDKHGKRRFTCSCDCGNICTVTMETLRKNRSSYCSKCRPKTTQTGAYKSWEAMLGRCYNKNNTHFEYYGGRGIKVCDAWRNSFSAFFEDMGDRPKGLSLDRIDSEKDYSKENCRWATRSVQSYNTRKQKNNTSGKTGVVWSEKEKRWIARISYQGKDIRLGAFIDIEDAISARQEAEVLYFGKIKT</sequence>
<dbReference type="SUPFAM" id="SSF54171">
    <property type="entry name" value="DNA-binding domain"/>
    <property type="match status" value="1"/>
</dbReference>
<dbReference type="InterPro" id="IPR016177">
    <property type="entry name" value="DNA-bd_dom_sf"/>
</dbReference>
<dbReference type="GO" id="GO:0003677">
    <property type="term" value="F:DNA binding"/>
    <property type="evidence" value="ECO:0007669"/>
    <property type="project" value="InterPro"/>
</dbReference>
<gene>
    <name evidence="1" type="ORF">muut_31</name>
</gene>
<reference evidence="2" key="1">
    <citation type="submission" date="2019-12" db="EMBL/GenBank/DDBJ databases">
        <authorList>
            <person name="Olsen N.S."/>
            <person name="Junco L.M.F."/>
            <person name="Kot W."/>
            <person name="Hansen L.H."/>
        </authorList>
    </citation>
    <scope>NUCLEOTIDE SEQUENCE [LARGE SCALE GENOMIC DNA]</scope>
</reference>
<dbReference type="Proteomes" id="UP000465124">
    <property type="component" value="Segment"/>
</dbReference>
<evidence type="ECO:0000313" key="2">
    <source>
        <dbReference type="Proteomes" id="UP000465124"/>
    </source>
</evidence>
<organism evidence="1 2">
    <name type="scientific">Escherichia phage muut</name>
    <dbReference type="NCBI Taxonomy" id="2696426"/>
    <lineage>
        <taxon>Viruses</taxon>
        <taxon>Duplodnaviria</taxon>
        <taxon>Heunggongvirae</taxon>
        <taxon>Uroviricota</taxon>
        <taxon>Caudoviricetes</taxon>
        <taxon>Stephanstirmvirinae</taxon>
        <taxon>Justusliebigvirus</taxon>
        <taxon>Justusliebigvirus muut</taxon>
    </lineage>
</organism>
<accession>A0A6B9WPR7</accession>
<keyword evidence="2" id="KW-1185">Reference proteome</keyword>
<dbReference type="EMBL" id="MN850573">
    <property type="protein sequence ID" value="QHR65828.1"/>
    <property type="molecule type" value="Genomic_DNA"/>
</dbReference>